<dbReference type="EMBL" id="JBANQN010000009">
    <property type="protein sequence ID" value="KAK6779995.1"/>
    <property type="molecule type" value="Genomic_DNA"/>
</dbReference>
<accession>A0AAN8Y501</accession>
<dbReference type="AlphaFoldDB" id="A0AAN8Y501"/>
<dbReference type="Proteomes" id="UP001371456">
    <property type="component" value="Unassembled WGS sequence"/>
</dbReference>
<proteinExistence type="predicted"/>
<evidence type="ECO:0000313" key="2">
    <source>
        <dbReference type="Proteomes" id="UP001371456"/>
    </source>
</evidence>
<keyword evidence="2" id="KW-1185">Reference proteome</keyword>
<gene>
    <name evidence="1" type="ORF">RDI58_022179</name>
</gene>
<comment type="caution">
    <text evidence="1">The sequence shown here is derived from an EMBL/GenBank/DDBJ whole genome shotgun (WGS) entry which is preliminary data.</text>
</comment>
<name>A0AAN8Y501_SOLBU</name>
<organism evidence="1 2">
    <name type="scientific">Solanum bulbocastanum</name>
    <name type="common">Wild potato</name>
    <dbReference type="NCBI Taxonomy" id="147425"/>
    <lineage>
        <taxon>Eukaryota</taxon>
        <taxon>Viridiplantae</taxon>
        <taxon>Streptophyta</taxon>
        <taxon>Embryophyta</taxon>
        <taxon>Tracheophyta</taxon>
        <taxon>Spermatophyta</taxon>
        <taxon>Magnoliopsida</taxon>
        <taxon>eudicotyledons</taxon>
        <taxon>Gunneridae</taxon>
        <taxon>Pentapetalae</taxon>
        <taxon>asterids</taxon>
        <taxon>lamiids</taxon>
        <taxon>Solanales</taxon>
        <taxon>Solanaceae</taxon>
        <taxon>Solanoideae</taxon>
        <taxon>Solaneae</taxon>
        <taxon>Solanum</taxon>
    </lineage>
</organism>
<protein>
    <submittedName>
        <fullName evidence="1">Uncharacterized protein</fullName>
    </submittedName>
</protein>
<reference evidence="1 2" key="1">
    <citation type="submission" date="2024-02" db="EMBL/GenBank/DDBJ databases">
        <title>de novo genome assembly of Solanum bulbocastanum strain 11H21.</title>
        <authorList>
            <person name="Hosaka A.J."/>
        </authorList>
    </citation>
    <scope>NUCLEOTIDE SEQUENCE [LARGE SCALE GENOMIC DNA]</scope>
    <source>
        <tissue evidence="1">Young leaves</tissue>
    </source>
</reference>
<evidence type="ECO:0000313" key="1">
    <source>
        <dbReference type="EMBL" id="KAK6779995.1"/>
    </source>
</evidence>
<sequence length="237" mass="27291">MWHESQFRSKFCNASLIGHAVYLHGCLHWLRTDGNVLVLDTTRGHRIINMPEVIKRDPLYGIVSFRFHSWMGETRGLLTLEKLIVILTYDYYESSSNWTVSHTLANFNPDLGFLDHGVPMWFDGEKLLFLVKHSSASKSGYLYEYDSDSEIKKVDDVISDIDTMKHFFSFEPTLANVVVPLLPYKIRAEYRRDIATTLADLKCLLTGKSTVTEERPVNKFLPKLKNQSLILGNLLFI</sequence>